<sequence>MKKYQEKIKNNIVIYQTPSGSIEFRGDFEKETMWANLNQIAQVFGVQKATISKHLKNIYETEELTKNATVSKMETVQVEGNRSVSRLIALVTQLLK</sequence>
<comment type="caution">
    <text evidence="1">The sequence shown here is derived from an EMBL/GenBank/DDBJ whole genome shotgun (WGS) entry which is preliminary data.</text>
</comment>
<gene>
    <name evidence="1" type="ORF">A3A91_01110</name>
</gene>
<organism evidence="1 2">
    <name type="scientific">Candidatus Nomurabacteria bacterium RIFCSPLOWO2_01_FULL_36_16</name>
    <dbReference type="NCBI Taxonomy" id="1801767"/>
    <lineage>
        <taxon>Bacteria</taxon>
        <taxon>Candidatus Nomuraibacteriota</taxon>
    </lineage>
</organism>
<evidence type="ECO:0008006" key="3">
    <source>
        <dbReference type="Google" id="ProtNLM"/>
    </source>
</evidence>
<name>A0A1F6WY50_9BACT</name>
<accession>A0A1F6WY50</accession>
<dbReference type="AlphaFoldDB" id="A0A1F6WY50"/>
<proteinExistence type="predicted"/>
<dbReference type="EMBL" id="MFUR01000010">
    <property type="protein sequence ID" value="OGI86802.1"/>
    <property type="molecule type" value="Genomic_DNA"/>
</dbReference>
<dbReference type="PANTHER" id="PTHR35810">
    <property type="entry name" value="CYTOPLASMIC PROTEIN-RELATED"/>
    <property type="match status" value="1"/>
</dbReference>
<reference evidence="1 2" key="1">
    <citation type="journal article" date="2016" name="Nat. Commun.">
        <title>Thousands of microbial genomes shed light on interconnected biogeochemical processes in an aquifer system.</title>
        <authorList>
            <person name="Anantharaman K."/>
            <person name="Brown C.T."/>
            <person name="Hug L.A."/>
            <person name="Sharon I."/>
            <person name="Castelle C.J."/>
            <person name="Probst A.J."/>
            <person name="Thomas B.C."/>
            <person name="Singh A."/>
            <person name="Wilkins M.J."/>
            <person name="Karaoz U."/>
            <person name="Brodie E.L."/>
            <person name="Williams K.H."/>
            <person name="Hubbard S.S."/>
            <person name="Banfield J.F."/>
        </authorList>
    </citation>
    <scope>NUCLEOTIDE SEQUENCE [LARGE SCALE GENOMIC DNA]</scope>
</reference>
<dbReference type="PANTHER" id="PTHR35810:SF1">
    <property type="entry name" value="CYTOPLASMIC PROTEIN"/>
    <property type="match status" value="1"/>
</dbReference>
<protein>
    <recommendedName>
        <fullName evidence="3">Death-on-curing protein</fullName>
    </recommendedName>
</protein>
<dbReference type="Proteomes" id="UP000177001">
    <property type="component" value="Unassembled WGS sequence"/>
</dbReference>
<evidence type="ECO:0000313" key="1">
    <source>
        <dbReference type="EMBL" id="OGI86802.1"/>
    </source>
</evidence>
<evidence type="ECO:0000313" key="2">
    <source>
        <dbReference type="Proteomes" id="UP000177001"/>
    </source>
</evidence>